<keyword evidence="3" id="KW-0997">Cell inner membrane</keyword>
<feature type="transmembrane region" description="Helical" evidence="7">
    <location>
        <begin position="103"/>
        <end position="122"/>
    </location>
</feature>
<sequence length="201" mass="22404">MSNSTPELCLCPGCALTTPLQPHCPRCRSRLYRRRPFSLQYSWALLITAACLLLPANLLPITQLINQGNVSYDTIYSGILSLIANDMTLIAIIVFTASVAVPAAKVVGLLVILSTISLRWPLSKKRLSFYFHIIEFIGRWSMLDLFVISIMASLINMGQLLDARPAPAATYFALVILFTQLSAKCLDTRLLWDLEKDNNDL</sequence>
<dbReference type="RefSeq" id="WP_345315599.1">
    <property type="nucleotide sequence ID" value="NZ_BAABLF010000005.1"/>
</dbReference>
<dbReference type="PANTHER" id="PTHR30462">
    <property type="entry name" value="INTERMEMBRANE TRANSPORT PROTEIN PQIB-RELATED"/>
    <property type="match status" value="1"/>
</dbReference>
<evidence type="ECO:0000313" key="9">
    <source>
        <dbReference type="Proteomes" id="UP001501600"/>
    </source>
</evidence>
<keyword evidence="6 7" id="KW-0472">Membrane</keyword>
<dbReference type="EMBL" id="BAABLF010000005">
    <property type="protein sequence ID" value="GAA5187844.1"/>
    <property type="molecule type" value="Genomic_DNA"/>
</dbReference>
<comment type="caution">
    <text evidence="8">The sequence shown here is derived from an EMBL/GenBank/DDBJ whole genome shotgun (WGS) entry which is preliminary data.</text>
</comment>
<evidence type="ECO:0000256" key="4">
    <source>
        <dbReference type="ARBA" id="ARBA00022692"/>
    </source>
</evidence>
<dbReference type="PANTHER" id="PTHR30462:SF1">
    <property type="entry name" value="INTERMEMBRANE TRANSPORT PROTEIN YEBS"/>
    <property type="match status" value="1"/>
</dbReference>
<evidence type="ECO:0000313" key="8">
    <source>
        <dbReference type="EMBL" id="GAA5187844.1"/>
    </source>
</evidence>
<evidence type="ECO:0000256" key="5">
    <source>
        <dbReference type="ARBA" id="ARBA00022989"/>
    </source>
</evidence>
<dbReference type="Pfam" id="PF04403">
    <property type="entry name" value="PqiA"/>
    <property type="match status" value="1"/>
</dbReference>
<dbReference type="InterPro" id="IPR007498">
    <property type="entry name" value="PqiA-like"/>
</dbReference>
<feature type="transmembrane region" description="Helical" evidence="7">
    <location>
        <begin position="41"/>
        <end position="62"/>
    </location>
</feature>
<organism evidence="8 9">
    <name type="scientific">Ferrimonas gelatinilytica</name>
    <dbReference type="NCBI Taxonomy" id="1255257"/>
    <lineage>
        <taxon>Bacteria</taxon>
        <taxon>Pseudomonadati</taxon>
        <taxon>Pseudomonadota</taxon>
        <taxon>Gammaproteobacteria</taxon>
        <taxon>Alteromonadales</taxon>
        <taxon>Ferrimonadaceae</taxon>
        <taxon>Ferrimonas</taxon>
    </lineage>
</organism>
<keyword evidence="5 7" id="KW-1133">Transmembrane helix</keyword>
<name>A0ABP9RV91_9GAMM</name>
<feature type="transmembrane region" description="Helical" evidence="7">
    <location>
        <begin position="74"/>
        <end position="97"/>
    </location>
</feature>
<evidence type="ECO:0000256" key="3">
    <source>
        <dbReference type="ARBA" id="ARBA00022519"/>
    </source>
</evidence>
<evidence type="ECO:0000256" key="6">
    <source>
        <dbReference type="ARBA" id="ARBA00023136"/>
    </source>
</evidence>
<evidence type="ECO:0000256" key="7">
    <source>
        <dbReference type="SAM" id="Phobius"/>
    </source>
</evidence>
<gene>
    <name evidence="8" type="ORF">GCM10025772_06410</name>
</gene>
<evidence type="ECO:0000256" key="2">
    <source>
        <dbReference type="ARBA" id="ARBA00022475"/>
    </source>
</evidence>
<accession>A0ABP9RV91</accession>
<keyword evidence="4 7" id="KW-0812">Transmembrane</keyword>
<comment type="subcellular location">
    <subcellularLocation>
        <location evidence="1">Cell inner membrane</location>
    </subcellularLocation>
</comment>
<reference evidence="9" key="1">
    <citation type="journal article" date="2019" name="Int. J. Syst. Evol. Microbiol.">
        <title>The Global Catalogue of Microorganisms (GCM) 10K type strain sequencing project: providing services to taxonomists for standard genome sequencing and annotation.</title>
        <authorList>
            <consortium name="The Broad Institute Genomics Platform"/>
            <consortium name="The Broad Institute Genome Sequencing Center for Infectious Disease"/>
            <person name="Wu L."/>
            <person name="Ma J."/>
        </authorList>
    </citation>
    <scope>NUCLEOTIDE SEQUENCE [LARGE SCALE GENOMIC DNA]</scope>
    <source>
        <strain evidence="9">JCM 18720</strain>
    </source>
</reference>
<keyword evidence="2" id="KW-1003">Cell membrane</keyword>
<dbReference type="Proteomes" id="UP001501600">
    <property type="component" value="Unassembled WGS sequence"/>
</dbReference>
<keyword evidence="9" id="KW-1185">Reference proteome</keyword>
<feature type="transmembrane region" description="Helical" evidence="7">
    <location>
        <begin position="167"/>
        <end position="186"/>
    </location>
</feature>
<dbReference type="InterPro" id="IPR051800">
    <property type="entry name" value="PqiA-PqiB_transport"/>
</dbReference>
<proteinExistence type="predicted"/>
<protein>
    <submittedName>
        <fullName evidence="8">Paraquat-inducible protein A</fullName>
    </submittedName>
</protein>
<evidence type="ECO:0000256" key="1">
    <source>
        <dbReference type="ARBA" id="ARBA00004533"/>
    </source>
</evidence>